<evidence type="ECO:0000313" key="2">
    <source>
        <dbReference type="EMBL" id="ODQ64549.1"/>
    </source>
</evidence>
<protein>
    <submittedName>
        <fullName evidence="2">Uncharacterized protein</fullName>
    </submittedName>
</protein>
<dbReference type="OrthoDB" id="417678at2759"/>
<dbReference type="Pfam" id="PF05186">
    <property type="entry name" value="Dpy-30"/>
    <property type="match status" value="1"/>
</dbReference>
<organism evidence="2 3">
    <name type="scientific">Nadsonia fulvescens var. elongata DSM 6958</name>
    <dbReference type="NCBI Taxonomy" id="857566"/>
    <lineage>
        <taxon>Eukaryota</taxon>
        <taxon>Fungi</taxon>
        <taxon>Dikarya</taxon>
        <taxon>Ascomycota</taxon>
        <taxon>Saccharomycotina</taxon>
        <taxon>Dipodascomycetes</taxon>
        <taxon>Dipodascales</taxon>
        <taxon>Dipodascales incertae sedis</taxon>
        <taxon>Nadsonia</taxon>
    </lineage>
</organism>
<sequence>MNHPPVQTNDLTASSASDSVSTTISPMLTESVIATNIVITAQQPIKSETVSAEPVTDTESATISSKSSESALVEEHPVPEATIPTVTSTEKASTATESTTTASPPTFGAPTRQFLNQTVTTGLMQGMRYLVAQRDVIESKGQDPLAVLGQYLLDLSKQSKSHS</sequence>
<dbReference type="Proteomes" id="UP000095009">
    <property type="component" value="Unassembled WGS sequence"/>
</dbReference>
<dbReference type="AlphaFoldDB" id="A0A1E3PGK9"/>
<feature type="region of interest" description="Disordered" evidence="1">
    <location>
        <begin position="47"/>
        <end position="111"/>
    </location>
</feature>
<dbReference type="EMBL" id="KV454411">
    <property type="protein sequence ID" value="ODQ64549.1"/>
    <property type="molecule type" value="Genomic_DNA"/>
</dbReference>
<proteinExistence type="predicted"/>
<evidence type="ECO:0000256" key="1">
    <source>
        <dbReference type="SAM" id="MobiDB-lite"/>
    </source>
</evidence>
<gene>
    <name evidence="2" type="ORF">NADFUDRAFT_42860</name>
</gene>
<reference evidence="2 3" key="1">
    <citation type="journal article" date="2016" name="Proc. Natl. Acad. Sci. U.S.A.">
        <title>Comparative genomics of biotechnologically important yeasts.</title>
        <authorList>
            <person name="Riley R."/>
            <person name="Haridas S."/>
            <person name="Wolfe K.H."/>
            <person name="Lopes M.R."/>
            <person name="Hittinger C.T."/>
            <person name="Goeker M."/>
            <person name="Salamov A.A."/>
            <person name="Wisecaver J.H."/>
            <person name="Long T.M."/>
            <person name="Calvey C.H."/>
            <person name="Aerts A.L."/>
            <person name="Barry K.W."/>
            <person name="Choi C."/>
            <person name="Clum A."/>
            <person name="Coughlan A.Y."/>
            <person name="Deshpande S."/>
            <person name="Douglass A.P."/>
            <person name="Hanson S.J."/>
            <person name="Klenk H.-P."/>
            <person name="LaButti K.M."/>
            <person name="Lapidus A."/>
            <person name="Lindquist E.A."/>
            <person name="Lipzen A.M."/>
            <person name="Meier-Kolthoff J.P."/>
            <person name="Ohm R.A."/>
            <person name="Otillar R.P."/>
            <person name="Pangilinan J.L."/>
            <person name="Peng Y."/>
            <person name="Rokas A."/>
            <person name="Rosa C.A."/>
            <person name="Scheuner C."/>
            <person name="Sibirny A.A."/>
            <person name="Slot J.C."/>
            <person name="Stielow J.B."/>
            <person name="Sun H."/>
            <person name="Kurtzman C.P."/>
            <person name="Blackwell M."/>
            <person name="Grigoriev I.V."/>
            <person name="Jeffries T.W."/>
        </authorList>
    </citation>
    <scope>NUCLEOTIDE SEQUENCE [LARGE SCALE GENOMIC DNA]</scope>
    <source>
        <strain evidence="2 3">DSM 6958</strain>
    </source>
</reference>
<feature type="compositionally biased region" description="Low complexity" evidence="1">
    <location>
        <begin position="58"/>
        <end position="71"/>
    </location>
</feature>
<feature type="compositionally biased region" description="Low complexity" evidence="1">
    <location>
        <begin position="85"/>
        <end position="106"/>
    </location>
</feature>
<evidence type="ECO:0000313" key="3">
    <source>
        <dbReference type="Proteomes" id="UP000095009"/>
    </source>
</evidence>
<dbReference type="Gene3D" id="1.20.890.10">
    <property type="entry name" value="cAMP-dependent protein kinase regulatory subunit, dimerization-anchoring domain"/>
    <property type="match status" value="1"/>
</dbReference>
<keyword evidence="3" id="KW-1185">Reference proteome</keyword>
<accession>A0A1E3PGK9</accession>
<dbReference type="InterPro" id="IPR007858">
    <property type="entry name" value="Dpy-30_motif"/>
</dbReference>
<name>A0A1E3PGK9_9ASCO</name>
<feature type="region of interest" description="Disordered" evidence="1">
    <location>
        <begin position="1"/>
        <end position="20"/>
    </location>
</feature>
<feature type="compositionally biased region" description="Polar residues" evidence="1">
    <location>
        <begin position="1"/>
        <end position="11"/>
    </location>
</feature>